<accession>A0ABQ9WYE6</accession>
<organism evidence="2 3">
    <name type="scientific">Blattamonas nauphoetae</name>
    <dbReference type="NCBI Taxonomy" id="2049346"/>
    <lineage>
        <taxon>Eukaryota</taxon>
        <taxon>Metamonada</taxon>
        <taxon>Preaxostyla</taxon>
        <taxon>Oxymonadida</taxon>
        <taxon>Blattamonas</taxon>
    </lineage>
</organism>
<proteinExistence type="predicted"/>
<feature type="compositionally biased region" description="Polar residues" evidence="1">
    <location>
        <begin position="22"/>
        <end position="39"/>
    </location>
</feature>
<feature type="compositionally biased region" description="Polar residues" evidence="1">
    <location>
        <begin position="1"/>
        <end position="11"/>
    </location>
</feature>
<sequence>MTFSSQATQAQKRPPSLFYDASPSSTVTKSTQKQPSTTPLPASMCITIVDDEQACFKQYHLIRVSVFEPAQQFITFMFHIPTNSLWMKENKISLSISSVVCTTTSKTWNSDQKHAADTVSELVKWEVQTMVAMENEEHLMIVCLTLLYRTWEWNRDKPKRQKRREVLLREEGWDNGFELRVVGMDVDTSQDMRDCWMDFGVERALNAD</sequence>
<feature type="region of interest" description="Disordered" evidence="1">
    <location>
        <begin position="1"/>
        <end position="39"/>
    </location>
</feature>
<name>A0ABQ9WYE6_9EUKA</name>
<comment type="caution">
    <text evidence="2">The sequence shown here is derived from an EMBL/GenBank/DDBJ whole genome shotgun (WGS) entry which is preliminary data.</text>
</comment>
<protein>
    <submittedName>
        <fullName evidence="2">Uncharacterized protein</fullName>
    </submittedName>
</protein>
<evidence type="ECO:0000313" key="3">
    <source>
        <dbReference type="Proteomes" id="UP001281761"/>
    </source>
</evidence>
<gene>
    <name evidence="2" type="ORF">BLNAU_20547</name>
</gene>
<dbReference type="Proteomes" id="UP001281761">
    <property type="component" value="Unassembled WGS sequence"/>
</dbReference>
<reference evidence="2 3" key="1">
    <citation type="journal article" date="2022" name="bioRxiv">
        <title>Genomics of Preaxostyla Flagellates Illuminates Evolutionary Transitions and the Path Towards Mitochondrial Loss.</title>
        <authorList>
            <person name="Novak L.V.F."/>
            <person name="Treitli S.C."/>
            <person name="Pyrih J."/>
            <person name="Halakuc P."/>
            <person name="Pipaliya S.V."/>
            <person name="Vacek V."/>
            <person name="Brzon O."/>
            <person name="Soukal P."/>
            <person name="Eme L."/>
            <person name="Dacks J.B."/>
            <person name="Karnkowska A."/>
            <person name="Elias M."/>
            <person name="Hampl V."/>
        </authorList>
    </citation>
    <scope>NUCLEOTIDE SEQUENCE [LARGE SCALE GENOMIC DNA]</scope>
    <source>
        <strain evidence="2">NAU3</strain>
        <tissue evidence="2">Gut</tissue>
    </source>
</reference>
<dbReference type="EMBL" id="JARBJD010000294">
    <property type="protein sequence ID" value="KAK2944541.1"/>
    <property type="molecule type" value="Genomic_DNA"/>
</dbReference>
<evidence type="ECO:0000256" key="1">
    <source>
        <dbReference type="SAM" id="MobiDB-lite"/>
    </source>
</evidence>
<evidence type="ECO:0000313" key="2">
    <source>
        <dbReference type="EMBL" id="KAK2944541.1"/>
    </source>
</evidence>
<keyword evidence="3" id="KW-1185">Reference proteome</keyword>